<dbReference type="EMBL" id="VNIM01000162">
    <property type="protein sequence ID" value="TVV69880.1"/>
    <property type="molecule type" value="Genomic_DNA"/>
</dbReference>
<dbReference type="OrthoDB" id="7558053at2"/>
<dbReference type="RefSeq" id="WP_145155840.1">
    <property type="nucleotide sequence ID" value="NZ_VNIM01000162.1"/>
</dbReference>
<evidence type="ECO:0000313" key="1">
    <source>
        <dbReference type="EMBL" id="TVV69880.1"/>
    </source>
</evidence>
<evidence type="ECO:0000313" key="2">
    <source>
        <dbReference type="Proteomes" id="UP000318681"/>
    </source>
</evidence>
<protein>
    <submittedName>
        <fullName evidence="1">Uncharacterized protein</fullName>
    </submittedName>
</protein>
<dbReference type="Proteomes" id="UP000318681">
    <property type="component" value="Unassembled WGS sequence"/>
</dbReference>
<comment type="caution">
    <text evidence="1">The sequence shown here is derived from an EMBL/GenBank/DDBJ whole genome shotgun (WGS) entry which is preliminary data.</text>
</comment>
<gene>
    <name evidence="1" type="ORF">FOY91_20550</name>
</gene>
<accession>A0A558QRU8</accession>
<keyword evidence="2" id="KW-1185">Reference proteome</keyword>
<reference evidence="1 2" key="1">
    <citation type="submission" date="2019-07" db="EMBL/GenBank/DDBJ databases">
        <title>Sphingomonas solaris sp. nov., isolated from a solar panel from Boston, Massachusetts.</title>
        <authorList>
            <person name="Tanner K."/>
            <person name="Pascual J."/>
            <person name="Mancuso C."/>
            <person name="Pereto J."/>
            <person name="Khalil A."/>
            <person name="Vilanova C."/>
        </authorList>
    </citation>
    <scope>NUCLEOTIDE SEQUENCE [LARGE SCALE GENOMIC DNA]</scope>
    <source>
        <strain evidence="1 2">R4DWN</strain>
    </source>
</reference>
<name>A0A558QRU8_9SPHN</name>
<sequence>MADRGFWTDGLDDWIDTGFAPASGGPFQQDDACIGGFFRKTDRNPNQPIGTHSANAISVTTRNAGGIPVVRLNSTSALATGAAVTSSYGLVVANRSGTVVTGYRNGAAFGSTTGASSARSTVTIGIGKQSGASYSGGQFCLFFAGAALTAAEHADLHAALSAYLATIGVAEIVSTARILSLAGGLPLPDGSAAASAGKGMGCTGLMRRPDGKWFVANGIAGRTDPWWSRMLADFATVEAEYRASSLGRSPDYRGSIQGRALDTSDSSLWAILKLAGAGGGSTYLIHFDIAGETLLGWPVPIATSDTGIAYDPAADALWITRDGGSGSGSLVLYSKAGEALTGTVAKPGDTDQCFSVAVASGAFLAGNLLATAGANGADGTITVYNRLDYGGMTVRRVDTLTSAQQIEGAVLHGSVCYVCNDGATHPGARGRN</sequence>
<proteinExistence type="predicted"/>
<dbReference type="SUPFAM" id="SSF101898">
    <property type="entry name" value="NHL repeat"/>
    <property type="match status" value="1"/>
</dbReference>
<dbReference type="AlphaFoldDB" id="A0A558QRU8"/>
<organism evidence="1 2">
    <name type="scientific">Alterirhizorhabdus solaris</name>
    <dbReference type="NCBI Taxonomy" id="2529389"/>
    <lineage>
        <taxon>Bacteria</taxon>
        <taxon>Pseudomonadati</taxon>
        <taxon>Pseudomonadota</taxon>
        <taxon>Alphaproteobacteria</taxon>
        <taxon>Sphingomonadales</taxon>
        <taxon>Rhizorhabdaceae</taxon>
        <taxon>Alterirhizorhabdus</taxon>
    </lineage>
</organism>